<reference evidence="1 2" key="1">
    <citation type="submission" date="2010-01" db="EMBL/GenBank/DDBJ databases">
        <authorList>
            <person name="Weinstock G."/>
            <person name="Sodergren E."/>
            <person name="Clifton S."/>
            <person name="Fulton L."/>
            <person name="Fulton B."/>
            <person name="Courtney L."/>
            <person name="Fronick C."/>
            <person name="Harrison M."/>
            <person name="Strong C."/>
            <person name="Farmer C."/>
            <person name="Delahaunty K."/>
            <person name="Markovic C."/>
            <person name="Hall O."/>
            <person name="Minx P."/>
            <person name="Tomlinson C."/>
            <person name="Mitreva M."/>
            <person name="Nelson J."/>
            <person name="Hou S."/>
            <person name="Wollam A."/>
            <person name="Pepin K.H."/>
            <person name="Johnson M."/>
            <person name="Bhonagiri V."/>
            <person name="Nash W.E."/>
            <person name="Warren W."/>
            <person name="Chinwalla A."/>
            <person name="Mardis E.R."/>
            <person name="Wilson R.K."/>
        </authorList>
    </citation>
    <scope>NUCLEOTIDE SEQUENCE [LARGE SCALE GENOMIC DNA]</scope>
    <source>
        <strain evidence="1 2">NJ9703</strain>
    </source>
</reference>
<dbReference type="Proteomes" id="UP000004621">
    <property type="component" value="Unassembled WGS sequence"/>
</dbReference>
<organism evidence="1 2">
    <name type="scientific">Neisseria subflava NJ9703</name>
    <dbReference type="NCBI Taxonomy" id="546268"/>
    <lineage>
        <taxon>Bacteria</taxon>
        <taxon>Pseudomonadati</taxon>
        <taxon>Pseudomonadota</taxon>
        <taxon>Betaproteobacteria</taxon>
        <taxon>Neisseriales</taxon>
        <taxon>Neisseriaceae</taxon>
        <taxon>Neisseria</taxon>
    </lineage>
</organism>
<dbReference type="AlphaFoldDB" id="A0A9W5IPD9"/>
<protein>
    <submittedName>
        <fullName evidence="1">Uncharacterized protein</fullName>
    </submittedName>
</protein>
<sequence length="41" mass="4810">MNHNNIASNRKTDLPVFSGLDKRQSENGDKWIGTYIWQVEF</sequence>
<accession>A0A9W5IPD9</accession>
<comment type="caution">
    <text evidence="1">The sequence shown here is derived from an EMBL/GenBank/DDBJ whole genome shotgun (WGS) entry which is preliminary data.</text>
</comment>
<dbReference type="EMBL" id="ACEO02000012">
    <property type="protein sequence ID" value="EFC51282.1"/>
    <property type="molecule type" value="Genomic_DNA"/>
</dbReference>
<proteinExistence type="predicted"/>
<evidence type="ECO:0000313" key="1">
    <source>
        <dbReference type="EMBL" id="EFC51282.1"/>
    </source>
</evidence>
<name>A0A9W5IPD9_NEISU</name>
<evidence type="ECO:0000313" key="2">
    <source>
        <dbReference type="Proteomes" id="UP000004621"/>
    </source>
</evidence>
<gene>
    <name evidence="1" type="ORF">NEISUBOT_05251</name>
</gene>